<evidence type="ECO:0000256" key="4">
    <source>
        <dbReference type="ARBA" id="ARBA00022982"/>
    </source>
</evidence>
<gene>
    <name evidence="8" type="ORF">S12H4_34541</name>
</gene>
<evidence type="ECO:0000259" key="7">
    <source>
        <dbReference type="PROSITE" id="PS51379"/>
    </source>
</evidence>
<evidence type="ECO:0000256" key="3">
    <source>
        <dbReference type="ARBA" id="ARBA00022723"/>
    </source>
</evidence>
<reference evidence="8" key="1">
    <citation type="journal article" date="2014" name="Front. Microbiol.">
        <title>High frequency of phylogenetically diverse reductive dehalogenase-homologous genes in deep subseafloor sedimentary metagenomes.</title>
        <authorList>
            <person name="Kawai M."/>
            <person name="Futagami T."/>
            <person name="Toyoda A."/>
            <person name="Takaki Y."/>
            <person name="Nishi S."/>
            <person name="Hori S."/>
            <person name="Arai W."/>
            <person name="Tsubouchi T."/>
            <person name="Morono Y."/>
            <person name="Uchiyama I."/>
            <person name="Ito T."/>
            <person name="Fujiyama A."/>
            <person name="Inagaki F."/>
            <person name="Takami H."/>
        </authorList>
    </citation>
    <scope>NUCLEOTIDE SEQUENCE</scope>
    <source>
        <strain evidence="8">Expedition CK06-06</strain>
    </source>
</reference>
<dbReference type="InterPro" id="IPR017896">
    <property type="entry name" value="4Fe4S_Fe-S-bd"/>
</dbReference>
<keyword evidence="3" id="KW-0479">Metal-binding</keyword>
<dbReference type="EMBL" id="BARW01020444">
    <property type="protein sequence ID" value="GAI91680.1"/>
    <property type="molecule type" value="Genomic_DNA"/>
</dbReference>
<dbReference type="PROSITE" id="PS00198">
    <property type="entry name" value="4FE4S_FER_1"/>
    <property type="match status" value="1"/>
</dbReference>
<dbReference type="PANTHER" id="PTHR42859:SF10">
    <property type="entry name" value="DIMETHYLSULFOXIDE REDUCTASE CHAIN B"/>
    <property type="match status" value="1"/>
</dbReference>
<dbReference type="Pfam" id="PF13247">
    <property type="entry name" value="Fer4_11"/>
    <property type="match status" value="1"/>
</dbReference>
<evidence type="ECO:0000256" key="6">
    <source>
        <dbReference type="ARBA" id="ARBA00023014"/>
    </source>
</evidence>
<dbReference type="InterPro" id="IPR017900">
    <property type="entry name" value="4Fe4S_Fe_S_CS"/>
</dbReference>
<proteinExistence type="predicted"/>
<dbReference type="InterPro" id="IPR050294">
    <property type="entry name" value="RnfB_subfamily"/>
</dbReference>
<protein>
    <recommendedName>
        <fullName evidence="7">4Fe-4S ferredoxin-type domain-containing protein</fullName>
    </recommendedName>
</protein>
<dbReference type="SUPFAM" id="SSF54862">
    <property type="entry name" value="4Fe-4S ferredoxins"/>
    <property type="match status" value="1"/>
</dbReference>
<keyword evidence="2" id="KW-0004">4Fe-4S</keyword>
<dbReference type="CDD" id="cd10550">
    <property type="entry name" value="DMSOR_beta_like"/>
    <property type="match status" value="1"/>
</dbReference>
<dbReference type="AlphaFoldDB" id="X1TVT1"/>
<name>X1TVT1_9ZZZZ</name>
<evidence type="ECO:0000256" key="1">
    <source>
        <dbReference type="ARBA" id="ARBA00022448"/>
    </source>
</evidence>
<keyword evidence="6" id="KW-0411">Iron-sulfur</keyword>
<evidence type="ECO:0000256" key="5">
    <source>
        <dbReference type="ARBA" id="ARBA00023004"/>
    </source>
</evidence>
<dbReference type="PROSITE" id="PS51379">
    <property type="entry name" value="4FE4S_FER_2"/>
    <property type="match status" value="1"/>
</dbReference>
<dbReference type="PANTHER" id="PTHR42859">
    <property type="entry name" value="OXIDOREDUCTASE"/>
    <property type="match status" value="1"/>
</dbReference>
<accession>X1TVT1</accession>
<comment type="caution">
    <text evidence="8">The sequence shown here is derived from an EMBL/GenBank/DDBJ whole genome shotgun (WGS) entry which is preliminary data.</text>
</comment>
<dbReference type="GO" id="GO:0046872">
    <property type="term" value="F:metal ion binding"/>
    <property type="evidence" value="ECO:0007669"/>
    <property type="project" value="UniProtKB-KW"/>
</dbReference>
<dbReference type="Gene3D" id="3.30.70.20">
    <property type="match status" value="2"/>
</dbReference>
<feature type="non-terminal residue" evidence="8">
    <location>
        <position position="1"/>
    </location>
</feature>
<sequence>LYLHIDLPVVCRQCSDAPCEKACQDEAISRNQNNTMVIDSDNCTGCDLCVEACPFGAIFLHPETNIAITCDLCEDEPVCVKYCPTGSLSYTLWEDSLEAKRGSEKALYEKFHLKE</sequence>
<keyword evidence="4" id="KW-0249">Electron transport</keyword>
<feature type="domain" description="4Fe-4S ferredoxin-type" evidence="7">
    <location>
        <begin position="34"/>
        <end position="63"/>
    </location>
</feature>
<evidence type="ECO:0000313" key="8">
    <source>
        <dbReference type="EMBL" id="GAI91680.1"/>
    </source>
</evidence>
<evidence type="ECO:0000256" key="2">
    <source>
        <dbReference type="ARBA" id="ARBA00022485"/>
    </source>
</evidence>
<organism evidence="8">
    <name type="scientific">marine sediment metagenome</name>
    <dbReference type="NCBI Taxonomy" id="412755"/>
    <lineage>
        <taxon>unclassified sequences</taxon>
        <taxon>metagenomes</taxon>
        <taxon>ecological metagenomes</taxon>
    </lineage>
</organism>
<dbReference type="GO" id="GO:0051539">
    <property type="term" value="F:4 iron, 4 sulfur cluster binding"/>
    <property type="evidence" value="ECO:0007669"/>
    <property type="project" value="UniProtKB-KW"/>
</dbReference>
<keyword evidence="1" id="KW-0813">Transport</keyword>
<keyword evidence="5" id="KW-0408">Iron</keyword>